<name>A0A7C4V7C9_9DEIN</name>
<evidence type="ECO:0000256" key="1">
    <source>
        <dbReference type="ARBA" id="ARBA00008668"/>
    </source>
</evidence>
<gene>
    <name evidence="4" type="ORF">ENK37_11360</name>
</gene>
<dbReference type="InterPro" id="IPR006626">
    <property type="entry name" value="PbH1"/>
</dbReference>
<dbReference type="PANTHER" id="PTHR43695:SF1">
    <property type="entry name" value="RHAMNOGALACTURONAN ACETYLESTERASE"/>
    <property type="match status" value="1"/>
</dbReference>
<dbReference type="PANTHER" id="PTHR43695">
    <property type="entry name" value="PUTATIVE (AFU_ORTHOLOGUE AFUA_2G17250)-RELATED"/>
    <property type="match status" value="1"/>
</dbReference>
<organism evidence="4">
    <name type="scientific">Oceanithermus profundus</name>
    <dbReference type="NCBI Taxonomy" id="187137"/>
    <lineage>
        <taxon>Bacteria</taxon>
        <taxon>Thermotogati</taxon>
        <taxon>Deinococcota</taxon>
        <taxon>Deinococci</taxon>
        <taxon>Thermales</taxon>
        <taxon>Thermaceae</taxon>
        <taxon>Oceanithermus</taxon>
    </lineage>
</organism>
<dbReference type="InterPro" id="IPR012334">
    <property type="entry name" value="Pectin_lyas_fold"/>
</dbReference>
<dbReference type="InterPro" id="IPR037459">
    <property type="entry name" value="RhgT-like"/>
</dbReference>
<dbReference type="GO" id="GO:0016787">
    <property type="term" value="F:hydrolase activity"/>
    <property type="evidence" value="ECO:0007669"/>
    <property type="project" value="UniProtKB-KW"/>
</dbReference>
<feature type="non-terminal residue" evidence="4">
    <location>
        <position position="1"/>
    </location>
</feature>
<dbReference type="EMBL" id="DRPZ01000284">
    <property type="protein sequence ID" value="HGY10627.1"/>
    <property type="molecule type" value="Genomic_DNA"/>
</dbReference>
<dbReference type="Pfam" id="PF13229">
    <property type="entry name" value="Beta_helix"/>
    <property type="match status" value="1"/>
</dbReference>
<evidence type="ECO:0000256" key="2">
    <source>
        <dbReference type="ARBA" id="ARBA00022801"/>
    </source>
</evidence>
<dbReference type="SUPFAM" id="SSF52266">
    <property type="entry name" value="SGNH hydrolase"/>
    <property type="match status" value="1"/>
</dbReference>
<dbReference type="SMART" id="SM00710">
    <property type="entry name" value="PbH1"/>
    <property type="match status" value="5"/>
</dbReference>
<feature type="domain" description="Right handed beta helix" evidence="3">
    <location>
        <begin position="91"/>
        <end position="239"/>
    </location>
</feature>
<keyword evidence="2" id="KW-0378">Hydrolase</keyword>
<dbReference type="Proteomes" id="UP000885759">
    <property type="component" value="Unassembled WGS sequence"/>
</dbReference>
<dbReference type="Gene3D" id="3.40.50.1110">
    <property type="entry name" value="SGNH hydrolase"/>
    <property type="match status" value="1"/>
</dbReference>
<sequence>GTLFAAPAGSGEACSEAEPCALETAVRRLAPGDVIFLRGGVYARRDTLYVRAAGDAEHPIVIESYPGARAVLEGEFRSPARVRDHHRYYYGIRLTEASRYVQLRRLEVRYMGDSGIGVFGDHDLVEGCEAHHNVLSGILVYGGPWREDDPDYATPYRHGFNVVRDNLAHDNSDVELASRGGNADGIAVSSGRLNQIVHNEVWGNSDDGIDTWRSNDAYVAYNVAHRNGLARGDGNGIKAGGNLSETATNGLRTRVERNLAYQNRARGFDFNAGKDVVFRFNTAWANGGPGFTGGADTLMEHNLARDNAEPARTGGPARHNSWQTAGTPAFVSTDPGAPGFLQPRPGPFAGMGAYAGEKAPPHHLFILGDSTVHNPESRGSGWGDVLGEFLLEPERALNRARSGASSKSYKDDNRYRSWQRTLEDLDRLARPGDYLLIPFGHNDESHRPELHTDPGRGGSFYRELKVYVDEARRRGMVPVLVTPLERFYKERRTHGAYPDTVRALAADEGALLLDLNAKSYAAFAGYPDSDAIVARFGYKDHTHTNHAGARLVAGWLKALACRSPDLALCAQFR</sequence>
<evidence type="ECO:0000313" key="4">
    <source>
        <dbReference type="EMBL" id="HGY10627.1"/>
    </source>
</evidence>
<protein>
    <recommendedName>
        <fullName evidence="3">Right handed beta helix domain-containing protein</fullName>
    </recommendedName>
</protein>
<dbReference type="InterPro" id="IPR011050">
    <property type="entry name" value="Pectin_lyase_fold/virulence"/>
</dbReference>
<dbReference type="Gene3D" id="2.160.20.10">
    <property type="entry name" value="Single-stranded right-handed beta-helix, Pectin lyase-like"/>
    <property type="match status" value="1"/>
</dbReference>
<dbReference type="AlphaFoldDB" id="A0A7C4V7C9"/>
<dbReference type="SUPFAM" id="SSF51126">
    <property type="entry name" value="Pectin lyase-like"/>
    <property type="match status" value="1"/>
</dbReference>
<comment type="caution">
    <text evidence="4">The sequence shown here is derived from an EMBL/GenBank/DDBJ whole genome shotgun (WGS) entry which is preliminary data.</text>
</comment>
<evidence type="ECO:0000259" key="3">
    <source>
        <dbReference type="Pfam" id="PF13229"/>
    </source>
</evidence>
<comment type="similarity">
    <text evidence="1">Belongs to the 'GDSL' lipolytic enzyme family.</text>
</comment>
<dbReference type="InterPro" id="IPR036514">
    <property type="entry name" value="SGNH_hydro_sf"/>
</dbReference>
<reference evidence="4" key="1">
    <citation type="journal article" date="2020" name="mSystems">
        <title>Genome- and Community-Level Interaction Insights into Carbon Utilization and Element Cycling Functions of Hydrothermarchaeota in Hydrothermal Sediment.</title>
        <authorList>
            <person name="Zhou Z."/>
            <person name="Liu Y."/>
            <person name="Xu W."/>
            <person name="Pan J."/>
            <person name="Luo Z.H."/>
            <person name="Li M."/>
        </authorList>
    </citation>
    <scope>NUCLEOTIDE SEQUENCE [LARGE SCALE GENOMIC DNA]</scope>
    <source>
        <strain evidence="4">HyVt-570</strain>
    </source>
</reference>
<accession>A0A7C4V7C9</accession>
<proteinExistence type="inferred from homology"/>
<dbReference type="InterPro" id="IPR039448">
    <property type="entry name" value="Beta_helix"/>
</dbReference>